<dbReference type="EMBL" id="CP133613">
    <property type="protein sequence ID" value="WMV13653.1"/>
    <property type="molecule type" value="Genomic_DNA"/>
</dbReference>
<proteinExistence type="predicted"/>
<sequence length="122" mass="13426">MGIDVPNDVKESSSKGKEVVIDSDELAEELNNEVSNGQNDRVRLLGTTLRVPEENPKPWPNKLPRQLENVHGGSMSAWKTSSTKGQKFGLRRGLVANSSISKFNFQNMKMGGYSFVSSDVSI</sequence>
<evidence type="ECO:0000313" key="2">
    <source>
        <dbReference type="Proteomes" id="UP001234989"/>
    </source>
</evidence>
<name>A0AAF0PZG0_SOLVR</name>
<keyword evidence="2" id="KW-1185">Reference proteome</keyword>
<organism evidence="1 2">
    <name type="scientific">Solanum verrucosum</name>
    <dbReference type="NCBI Taxonomy" id="315347"/>
    <lineage>
        <taxon>Eukaryota</taxon>
        <taxon>Viridiplantae</taxon>
        <taxon>Streptophyta</taxon>
        <taxon>Embryophyta</taxon>
        <taxon>Tracheophyta</taxon>
        <taxon>Spermatophyta</taxon>
        <taxon>Magnoliopsida</taxon>
        <taxon>eudicotyledons</taxon>
        <taxon>Gunneridae</taxon>
        <taxon>Pentapetalae</taxon>
        <taxon>asterids</taxon>
        <taxon>lamiids</taxon>
        <taxon>Solanales</taxon>
        <taxon>Solanaceae</taxon>
        <taxon>Solanoideae</taxon>
        <taxon>Solaneae</taxon>
        <taxon>Solanum</taxon>
    </lineage>
</organism>
<evidence type="ECO:0000313" key="1">
    <source>
        <dbReference type="EMBL" id="WMV13653.1"/>
    </source>
</evidence>
<dbReference type="Proteomes" id="UP001234989">
    <property type="component" value="Chromosome 2"/>
</dbReference>
<dbReference type="AlphaFoldDB" id="A0AAF0PZG0"/>
<reference evidence="1" key="1">
    <citation type="submission" date="2023-08" db="EMBL/GenBank/DDBJ databases">
        <title>A de novo genome assembly of Solanum verrucosum Schlechtendal, a Mexican diploid species geographically isolated from the other diploid A-genome species in potato relatives.</title>
        <authorList>
            <person name="Hosaka K."/>
        </authorList>
    </citation>
    <scope>NUCLEOTIDE SEQUENCE</scope>
    <source>
        <tissue evidence="1">Young leaves</tissue>
    </source>
</reference>
<protein>
    <submittedName>
        <fullName evidence="1">Uncharacterized protein</fullName>
    </submittedName>
</protein>
<accession>A0AAF0PZG0</accession>
<gene>
    <name evidence="1" type="ORF">MTR67_007038</name>
</gene>